<evidence type="ECO:0000256" key="2">
    <source>
        <dbReference type="ARBA" id="ARBA00009657"/>
    </source>
</evidence>
<dbReference type="Pfam" id="PF07648">
    <property type="entry name" value="Kazal_2"/>
    <property type="match status" value="1"/>
</dbReference>
<dbReference type="GO" id="GO:0043252">
    <property type="term" value="P:sodium-independent organic anion transport"/>
    <property type="evidence" value="ECO:0007669"/>
    <property type="project" value="TreeGrafter"/>
</dbReference>
<keyword evidence="5 8" id="KW-1133">Transmembrane helix</keyword>
<keyword evidence="11" id="KW-1185">Reference proteome</keyword>
<dbReference type="SUPFAM" id="SSF103473">
    <property type="entry name" value="MFS general substrate transporter"/>
    <property type="match status" value="2"/>
</dbReference>
<evidence type="ECO:0000256" key="6">
    <source>
        <dbReference type="ARBA" id="ARBA00023136"/>
    </source>
</evidence>
<comment type="caution">
    <text evidence="10">The sequence shown here is derived from an EMBL/GenBank/DDBJ whole genome shotgun (WGS) entry which is preliminary data.</text>
</comment>
<keyword evidence="7" id="KW-1015">Disulfide bond</keyword>
<keyword evidence="6 8" id="KW-0472">Membrane</keyword>
<dbReference type="InterPro" id="IPR002350">
    <property type="entry name" value="Kazal_dom"/>
</dbReference>
<comment type="subcellular location">
    <subcellularLocation>
        <location evidence="1 8">Cell membrane</location>
        <topology evidence="1 8">Multi-pass membrane protein</topology>
    </subcellularLocation>
</comment>
<evidence type="ECO:0000256" key="3">
    <source>
        <dbReference type="ARBA" id="ARBA00022475"/>
    </source>
</evidence>
<feature type="transmembrane region" description="Helical" evidence="8">
    <location>
        <begin position="666"/>
        <end position="683"/>
    </location>
</feature>
<evidence type="ECO:0000256" key="8">
    <source>
        <dbReference type="RuleBase" id="RU362056"/>
    </source>
</evidence>
<feature type="transmembrane region" description="Helical" evidence="8">
    <location>
        <begin position="211"/>
        <end position="232"/>
    </location>
</feature>
<keyword evidence="8" id="KW-0406">Ion transport</keyword>
<dbReference type="InterPro" id="IPR004156">
    <property type="entry name" value="OATP"/>
</dbReference>
<keyword evidence="4 8" id="KW-0812">Transmembrane</keyword>
<feature type="transmembrane region" description="Helical" evidence="8">
    <location>
        <begin position="183"/>
        <end position="202"/>
    </location>
</feature>
<proteinExistence type="inferred from homology"/>
<evidence type="ECO:0000256" key="1">
    <source>
        <dbReference type="ARBA" id="ARBA00004651"/>
    </source>
</evidence>
<accession>A0A8B6DGV6</accession>
<dbReference type="Gene3D" id="1.20.1250.20">
    <property type="entry name" value="MFS general substrate transporter like domains"/>
    <property type="match status" value="1"/>
</dbReference>
<dbReference type="GO" id="GO:0006811">
    <property type="term" value="P:monoatomic ion transport"/>
    <property type="evidence" value="ECO:0007669"/>
    <property type="project" value="UniProtKB-KW"/>
</dbReference>
<feature type="transmembrane region" description="Helical" evidence="8">
    <location>
        <begin position="376"/>
        <end position="400"/>
    </location>
</feature>
<dbReference type="Proteomes" id="UP000596742">
    <property type="component" value="Unassembled WGS sequence"/>
</dbReference>
<dbReference type="NCBIfam" id="TIGR00805">
    <property type="entry name" value="oat"/>
    <property type="match status" value="1"/>
</dbReference>
<feature type="domain" description="Kazal-like" evidence="9">
    <location>
        <begin position="557"/>
        <end position="604"/>
    </location>
</feature>
<dbReference type="InterPro" id="IPR036259">
    <property type="entry name" value="MFS_trans_sf"/>
</dbReference>
<feature type="transmembrane region" description="Helical" evidence="8">
    <location>
        <begin position="333"/>
        <end position="356"/>
    </location>
</feature>
<keyword evidence="8" id="KW-0813">Transport</keyword>
<feature type="transmembrane region" description="Helical" evidence="8">
    <location>
        <begin position="622"/>
        <end position="645"/>
    </location>
</feature>
<dbReference type="Gene3D" id="3.30.60.30">
    <property type="match status" value="1"/>
</dbReference>
<name>A0A8B6DGV6_MYTGA</name>
<evidence type="ECO:0000313" key="11">
    <source>
        <dbReference type="Proteomes" id="UP000596742"/>
    </source>
</evidence>
<evidence type="ECO:0000259" key="9">
    <source>
        <dbReference type="PROSITE" id="PS51465"/>
    </source>
</evidence>
<evidence type="ECO:0000256" key="7">
    <source>
        <dbReference type="ARBA" id="ARBA00023157"/>
    </source>
</evidence>
<feature type="transmembrane region" description="Helical" evidence="8">
    <location>
        <begin position="487"/>
        <end position="507"/>
    </location>
</feature>
<dbReference type="PROSITE" id="PS51465">
    <property type="entry name" value="KAZAL_2"/>
    <property type="match status" value="1"/>
</dbReference>
<feature type="transmembrane region" description="Helical" evidence="8">
    <location>
        <begin position="295"/>
        <end position="312"/>
    </location>
</feature>
<feature type="transmembrane region" description="Helical" evidence="8">
    <location>
        <begin position="519"/>
        <end position="539"/>
    </location>
</feature>
<protein>
    <recommendedName>
        <fullName evidence="8">Solute carrier organic anion transporter family member</fullName>
    </recommendedName>
</protein>
<comment type="similarity">
    <text evidence="2 8">Belongs to the organo anion transporter (TC 2.A.60) family.</text>
</comment>
<keyword evidence="3" id="KW-1003">Cell membrane</keyword>
<evidence type="ECO:0000256" key="5">
    <source>
        <dbReference type="ARBA" id="ARBA00022989"/>
    </source>
</evidence>
<dbReference type="AlphaFoldDB" id="A0A8B6DGV6"/>
<comment type="caution">
    <text evidence="8">Lacks conserved residue(s) required for the propagation of feature annotation.</text>
</comment>
<dbReference type="OrthoDB" id="5062115at2759"/>
<dbReference type="CDD" id="cd17336">
    <property type="entry name" value="MFS_SLCO_OATP"/>
    <property type="match status" value="1"/>
</dbReference>
<dbReference type="Pfam" id="PF03137">
    <property type="entry name" value="OATP"/>
    <property type="match status" value="1"/>
</dbReference>
<dbReference type="EMBL" id="UYJE01003328">
    <property type="protein sequence ID" value="VDI18305.1"/>
    <property type="molecule type" value="Genomic_DNA"/>
</dbReference>
<reference evidence="10" key="1">
    <citation type="submission" date="2018-11" db="EMBL/GenBank/DDBJ databases">
        <authorList>
            <person name="Alioto T."/>
            <person name="Alioto T."/>
        </authorList>
    </citation>
    <scope>NUCLEOTIDE SEQUENCE</scope>
</reference>
<feature type="transmembrane region" description="Helical" evidence="8">
    <location>
        <begin position="448"/>
        <end position="475"/>
    </location>
</feature>
<feature type="transmembrane region" description="Helical" evidence="8">
    <location>
        <begin position="717"/>
        <end position="735"/>
    </location>
</feature>
<dbReference type="PANTHER" id="PTHR11388:SF76">
    <property type="entry name" value="SOLUTE CARRIER ORGANIC ANION TRANSPORTER FAMILY MEMBER"/>
    <property type="match status" value="1"/>
</dbReference>
<dbReference type="PANTHER" id="PTHR11388">
    <property type="entry name" value="ORGANIC ANION TRANSPORTER"/>
    <property type="match status" value="1"/>
</dbReference>
<dbReference type="SUPFAM" id="SSF100895">
    <property type="entry name" value="Kazal-type serine protease inhibitors"/>
    <property type="match status" value="1"/>
</dbReference>
<organism evidence="10 11">
    <name type="scientific">Mytilus galloprovincialis</name>
    <name type="common">Mediterranean mussel</name>
    <dbReference type="NCBI Taxonomy" id="29158"/>
    <lineage>
        <taxon>Eukaryota</taxon>
        <taxon>Metazoa</taxon>
        <taxon>Spiralia</taxon>
        <taxon>Lophotrochozoa</taxon>
        <taxon>Mollusca</taxon>
        <taxon>Bivalvia</taxon>
        <taxon>Autobranchia</taxon>
        <taxon>Pteriomorphia</taxon>
        <taxon>Mytilida</taxon>
        <taxon>Mytiloidea</taxon>
        <taxon>Mytilidae</taxon>
        <taxon>Mytilinae</taxon>
        <taxon>Mytilus</taxon>
    </lineage>
</organism>
<dbReference type="GO" id="GO:0015347">
    <property type="term" value="F:sodium-independent organic anion transmembrane transporter activity"/>
    <property type="evidence" value="ECO:0007669"/>
    <property type="project" value="TreeGrafter"/>
</dbReference>
<gene>
    <name evidence="10" type="ORF">MGAL_10B009686</name>
</gene>
<dbReference type="GO" id="GO:0016323">
    <property type="term" value="C:basolateral plasma membrane"/>
    <property type="evidence" value="ECO:0007669"/>
    <property type="project" value="TreeGrafter"/>
</dbReference>
<evidence type="ECO:0000313" key="10">
    <source>
        <dbReference type="EMBL" id="VDI18305.1"/>
    </source>
</evidence>
<evidence type="ECO:0000256" key="4">
    <source>
        <dbReference type="ARBA" id="ARBA00022692"/>
    </source>
</evidence>
<sequence length="776" mass="86481">MLVDIDSISSISTTKTEILGCCSSYGMFVDIDNQDRGFWLSFKLWDICRYRFDIVDIVVIDNKDRGLGIWNACRYRFDINIQIVGLERSDFKTSTVKEFTMDWKQKEEKKSQQNNIEIIDDINYQCNFFGLRLPFLQKFGNAAGFTAIYSVSALFTQTLSSYISSQIPTLEKQFGLSSYESGIIMTFNDIGFLACILLVSAIPRLVHIPRWLFGTMFLFSVSALLCSLPHFLFPTESPKLDLAMSSNNMTGSLTGSKSNFILCSEELERNNSIPGMERKSGSRMLNSVDSSMKNISIALIGLGMILQGIAKAPRGPFTTVYLDDGCDKRKTGFYFGIIIGCSIFGPALSFGIGGVFSRIYVTLEDVDMSPKDPRWIGAWWLGFVVFGIMTLVSALPVLCLPRYLADKKSKNYEDKIKHTDKSEDSTMTKKEKFKERATSYIRVIKSPVFMCTLLASLFNFSAIIGKIVFLSKYIAAQFGVPLWKANITVSAANLITVSIGTILGGIITRKVEMSPRRCFQINTVLFLVPFLFFISELFLGCKQPEIFGFNSHMAKAENISSVCNCNPQEYFPVCGTNDVTYFSPCYAGCSDTVRNGRLFVNCTQITSGQATAGLCPFDCNTFYPFIIVNVIGSFIGALSIMPMVIAKMRSVEDRDKATGMGLQSTVVSLLAAIPIPIIFGKIIDTTCLIWSSGSNKKGACALYNIEDLRFRMVGTAILYKFVALGFTLLALKLVWNINDWADLWKGKSLRKNEDEVKLVVSANGHDANKGRQTEDK</sequence>
<dbReference type="InterPro" id="IPR036058">
    <property type="entry name" value="Kazal_dom_sf"/>
</dbReference>